<dbReference type="AlphaFoldDB" id="A0A6P7R4A1"/>
<evidence type="ECO:0000256" key="1">
    <source>
        <dbReference type="ARBA" id="ARBA00004496"/>
    </source>
</evidence>
<comment type="subcellular location">
    <subcellularLocation>
        <location evidence="1">Cytoplasm</location>
    </subcellularLocation>
</comment>
<evidence type="ECO:0000256" key="6">
    <source>
        <dbReference type="SAM" id="MobiDB-lite"/>
    </source>
</evidence>
<dbReference type="PANTHER" id="PTHR10527">
    <property type="entry name" value="IMPORTIN BETA"/>
    <property type="match status" value="1"/>
</dbReference>
<dbReference type="SUPFAM" id="SSF48371">
    <property type="entry name" value="ARM repeat"/>
    <property type="match status" value="1"/>
</dbReference>
<dbReference type="GeneID" id="110293430"/>
<feature type="compositionally biased region" description="Acidic residues" evidence="6">
    <location>
        <begin position="170"/>
        <end position="188"/>
    </location>
</feature>
<reference evidence="8" key="1">
    <citation type="submission" date="2025-08" db="UniProtKB">
        <authorList>
            <consortium name="RefSeq"/>
        </authorList>
    </citation>
    <scope>IDENTIFICATION</scope>
</reference>
<evidence type="ECO:0000256" key="2">
    <source>
        <dbReference type="ARBA" id="ARBA00022448"/>
    </source>
</evidence>
<sequence>MLMYALGSRSHAVACVNQFIISRTQALMLHIDSFIENLFALAGDEEAEVRKNVCRALVMLLEVRMDRLLPHMHNIVEYMLQRTQDQDENVALEACEFWLTLAEQPICKDVLVRHLPKLIPVLVNGMKYSDIDIILLKGDVEEDETIPDSEQDIRPRFHRSRTVAQQHEEDGIEEEEDDEDEIDDDDTISDWNLSK</sequence>
<name>A0A6P7R4A1_MUSCR</name>
<organism evidence="7 8">
    <name type="scientific">Mus caroli</name>
    <name type="common">Ryukyu mouse</name>
    <name type="synonym">Ricefield mouse</name>
    <dbReference type="NCBI Taxonomy" id="10089"/>
    <lineage>
        <taxon>Eukaryota</taxon>
        <taxon>Metazoa</taxon>
        <taxon>Chordata</taxon>
        <taxon>Craniata</taxon>
        <taxon>Vertebrata</taxon>
        <taxon>Euteleostomi</taxon>
        <taxon>Mammalia</taxon>
        <taxon>Eutheria</taxon>
        <taxon>Euarchontoglires</taxon>
        <taxon>Glires</taxon>
        <taxon>Rodentia</taxon>
        <taxon>Myomorpha</taxon>
        <taxon>Muroidea</taxon>
        <taxon>Muridae</taxon>
        <taxon>Murinae</taxon>
        <taxon>Mus</taxon>
        <taxon>Mus</taxon>
    </lineage>
</organism>
<gene>
    <name evidence="8" type="primary">LOC110293430</name>
</gene>
<protein>
    <submittedName>
        <fullName evidence="8">Transportin-1-like</fullName>
    </submittedName>
</protein>
<evidence type="ECO:0000313" key="7">
    <source>
        <dbReference type="Proteomes" id="UP000515126"/>
    </source>
</evidence>
<keyword evidence="4" id="KW-0677">Repeat</keyword>
<evidence type="ECO:0000256" key="5">
    <source>
        <dbReference type="ARBA" id="ARBA00022927"/>
    </source>
</evidence>
<dbReference type="GO" id="GO:0006606">
    <property type="term" value="P:protein import into nucleus"/>
    <property type="evidence" value="ECO:0007669"/>
    <property type="project" value="InterPro"/>
</dbReference>
<dbReference type="GO" id="GO:0005737">
    <property type="term" value="C:cytoplasm"/>
    <property type="evidence" value="ECO:0007669"/>
    <property type="project" value="UniProtKB-SubCell"/>
</dbReference>
<dbReference type="Proteomes" id="UP000515126">
    <property type="component" value="Chromosome 4"/>
</dbReference>
<accession>A0A6P7R4A1</accession>
<dbReference type="KEGG" id="mcal:110293430"/>
<dbReference type="Gene3D" id="1.25.10.10">
    <property type="entry name" value="Leucine-rich Repeat Variant"/>
    <property type="match status" value="1"/>
</dbReference>
<feature type="region of interest" description="Disordered" evidence="6">
    <location>
        <begin position="144"/>
        <end position="195"/>
    </location>
</feature>
<evidence type="ECO:0000313" key="8">
    <source>
        <dbReference type="RefSeq" id="XP_029331705.1"/>
    </source>
</evidence>
<dbReference type="Pfam" id="PF12755">
    <property type="entry name" value="Vac14_Fab1_bd"/>
    <property type="match status" value="1"/>
</dbReference>
<proteinExistence type="predicted"/>
<dbReference type="InterPro" id="IPR016024">
    <property type="entry name" value="ARM-type_fold"/>
</dbReference>
<keyword evidence="2" id="KW-0813">Transport</keyword>
<evidence type="ECO:0000256" key="3">
    <source>
        <dbReference type="ARBA" id="ARBA00022490"/>
    </source>
</evidence>
<evidence type="ECO:0000256" key="4">
    <source>
        <dbReference type="ARBA" id="ARBA00022737"/>
    </source>
</evidence>
<dbReference type="RefSeq" id="XP_029331705.1">
    <property type="nucleotide sequence ID" value="XM_029475845.1"/>
</dbReference>
<keyword evidence="7" id="KW-1185">Reference proteome</keyword>
<dbReference type="InterPro" id="IPR011989">
    <property type="entry name" value="ARM-like"/>
</dbReference>
<keyword evidence="3" id="KW-0963">Cytoplasm</keyword>
<dbReference type="InterPro" id="IPR040122">
    <property type="entry name" value="Importin_beta"/>
</dbReference>
<keyword evidence="5" id="KW-0653">Protein transport</keyword>